<keyword evidence="2" id="KW-1133">Transmembrane helix</keyword>
<accession>A0A8H3IF11</accession>
<organism evidence="3 4">
    <name type="scientific">Imshaugia aleurites</name>
    <dbReference type="NCBI Taxonomy" id="172621"/>
    <lineage>
        <taxon>Eukaryota</taxon>
        <taxon>Fungi</taxon>
        <taxon>Dikarya</taxon>
        <taxon>Ascomycota</taxon>
        <taxon>Pezizomycotina</taxon>
        <taxon>Lecanoromycetes</taxon>
        <taxon>OSLEUM clade</taxon>
        <taxon>Lecanoromycetidae</taxon>
        <taxon>Lecanorales</taxon>
        <taxon>Lecanorineae</taxon>
        <taxon>Parmeliaceae</taxon>
        <taxon>Imshaugia</taxon>
    </lineage>
</organism>
<name>A0A8H3IF11_9LECA</name>
<keyword evidence="2" id="KW-0472">Membrane</keyword>
<dbReference type="Proteomes" id="UP000664534">
    <property type="component" value="Unassembled WGS sequence"/>
</dbReference>
<dbReference type="AlphaFoldDB" id="A0A8H3IF11"/>
<evidence type="ECO:0000313" key="4">
    <source>
        <dbReference type="Proteomes" id="UP000664534"/>
    </source>
</evidence>
<feature type="compositionally biased region" description="Basic and acidic residues" evidence="1">
    <location>
        <begin position="79"/>
        <end position="93"/>
    </location>
</feature>
<gene>
    <name evidence="3" type="ORF">IMSHALPRED_006732</name>
</gene>
<feature type="region of interest" description="Disordered" evidence="1">
    <location>
        <begin position="66"/>
        <end position="93"/>
    </location>
</feature>
<feature type="transmembrane region" description="Helical" evidence="2">
    <location>
        <begin position="161"/>
        <end position="182"/>
    </location>
</feature>
<evidence type="ECO:0000256" key="2">
    <source>
        <dbReference type="SAM" id="Phobius"/>
    </source>
</evidence>
<protein>
    <submittedName>
        <fullName evidence="3">Uncharacterized protein</fullName>
    </submittedName>
</protein>
<keyword evidence="4" id="KW-1185">Reference proteome</keyword>
<keyword evidence="2" id="KW-0812">Transmembrane</keyword>
<dbReference type="EMBL" id="CAJPDT010000040">
    <property type="protein sequence ID" value="CAF9925627.1"/>
    <property type="molecule type" value="Genomic_DNA"/>
</dbReference>
<comment type="caution">
    <text evidence="3">The sequence shown here is derived from an EMBL/GenBank/DDBJ whole genome shotgun (WGS) entry which is preliminary data.</text>
</comment>
<evidence type="ECO:0000313" key="3">
    <source>
        <dbReference type="EMBL" id="CAF9925627.1"/>
    </source>
</evidence>
<sequence length="213" mass="24195">MYTFRTPTARKMLTPKSSKLSSTAQYFRSASRHYPTTASLSSRSLPHISPGSLRTLFEDRHDPELRSPHRIAHSSNHVPKNDGAEPARETSGKTVDVNDLKLRHTYRTHGSDSGIGFEIAFLLAVQKDLMSLRHLIQTDAASPHPIWTAEERKALRRMIRFTLCANALYTIPIIAMAAVLAWKWRNGWSEKEPWMKSYGSVRVKRDELGVREA</sequence>
<evidence type="ECO:0000256" key="1">
    <source>
        <dbReference type="SAM" id="MobiDB-lite"/>
    </source>
</evidence>
<reference evidence="3" key="1">
    <citation type="submission" date="2021-03" db="EMBL/GenBank/DDBJ databases">
        <authorList>
            <person name="Tagirdzhanova G."/>
        </authorList>
    </citation>
    <scope>NUCLEOTIDE SEQUENCE</scope>
</reference>
<proteinExistence type="predicted"/>